<dbReference type="InterPro" id="IPR000891">
    <property type="entry name" value="PYR_CT"/>
</dbReference>
<evidence type="ECO:0000256" key="5">
    <source>
        <dbReference type="ARBA" id="ARBA00023622"/>
    </source>
</evidence>
<evidence type="ECO:0000259" key="7">
    <source>
        <dbReference type="PROSITE" id="PS50991"/>
    </source>
</evidence>
<reference evidence="8" key="1">
    <citation type="submission" date="2020-05" db="EMBL/GenBank/DDBJ databases">
        <authorList>
            <person name="Chiriac C."/>
            <person name="Salcher M."/>
            <person name="Ghai R."/>
            <person name="Kavagutti S V."/>
        </authorList>
    </citation>
    <scope>NUCLEOTIDE SEQUENCE</scope>
</reference>
<keyword evidence="3" id="KW-0058">Aromatic hydrocarbons catabolism</keyword>
<dbReference type="Pfam" id="PF00682">
    <property type="entry name" value="HMGL-like"/>
    <property type="match status" value="1"/>
</dbReference>
<dbReference type="GO" id="GO:0046872">
    <property type="term" value="F:metal ion binding"/>
    <property type="evidence" value="ECO:0007669"/>
    <property type="project" value="UniProtKB-KW"/>
</dbReference>
<comment type="similarity">
    <text evidence="1">Belongs to the 4-hydroxy-2-oxovalerate aldolase family.</text>
</comment>
<dbReference type="SUPFAM" id="SSF89000">
    <property type="entry name" value="post-HMGL domain-like"/>
    <property type="match status" value="1"/>
</dbReference>
<dbReference type="PANTHER" id="PTHR10277">
    <property type="entry name" value="HOMOCITRATE SYNTHASE-RELATED"/>
    <property type="match status" value="1"/>
</dbReference>
<sequence length="368" mass="38949">MTATISTPGTPAFRLTDSTLRDGSHALMHQYTEEQVIDIVRGLDSAGVPVIEISHGDGLGGSSFNYGFSAVDEKKLVARAVEATTNAKIAVLMIPGIGTINDLREVAEMGVQVARIATHCTEADVSEQHIKLVKQLGMEAVGLLMLGHSTTPEELLKQALKMQSYGADVIYTMDSAGAMTTDDARARIGTLVNGLDIPVGLHAHNNLSLAVANSMAALSEGALHLDGCSAGLGAGAGNCPTEILVAVCDKSGIPTGVDTLRVLDVAEEIVRPMMPRQQVIDRAGLLLGYAGVYGSFLLHAERAAERYGVSQADILIELGRRKVVGGQEDMIIDVAVELARQHAERENALEALDESGPLAWTGHIEEKR</sequence>
<name>A0A6J7KLV9_9ZZZZ</name>
<dbReference type="NCBIfam" id="TIGR03217">
    <property type="entry name" value="4OH_2_O_val_ald"/>
    <property type="match status" value="1"/>
</dbReference>
<dbReference type="EMBL" id="CAFBNF010000215">
    <property type="protein sequence ID" value="CAB4955509.1"/>
    <property type="molecule type" value="Genomic_DNA"/>
</dbReference>
<dbReference type="PANTHER" id="PTHR10277:SF9">
    <property type="entry name" value="2-ISOPROPYLMALATE SYNTHASE 1, CHLOROPLASTIC-RELATED"/>
    <property type="match status" value="1"/>
</dbReference>
<dbReference type="GO" id="GO:0008701">
    <property type="term" value="F:4-hydroxy-2-oxovalerate aldolase activity"/>
    <property type="evidence" value="ECO:0007669"/>
    <property type="project" value="InterPro"/>
</dbReference>
<dbReference type="SUPFAM" id="SSF51569">
    <property type="entry name" value="Aldolase"/>
    <property type="match status" value="1"/>
</dbReference>
<evidence type="ECO:0000313" key="8">
    <source>
        <dbReference type="EMBL" id="CAB4955509.1"/>
    </source>
</evidence>
<evidence type="ECO:0000256" key="2">
    <source>
        <dbReference type="ARBA" id="ARBA00022723"/>
    </source>
</evidence>
<dbReference type="EC" id="4.1.3.43" evidence="5"/>
<dbReference type="Pfam" id="PF07836">
    <property type="entry name" value="DmpG_comm"/>
    <property type="match status" value="1"/>
</dbReference>
<evidence type="ECO:0000256" key="4">
    <source>
        <dbReference type="ARBA" id="ARBA00023239"/>
    </source>
</evidence>
<dbReference type="AlphaFoldDB" id="A0A6J7KLV9"/>
<dbReference type="GO" id="GO:0003852">
    <property type="term" value="F:2-isopropylmalate synthase activity"/>
    <property type="evidence" value="ECO:0007669"/>
    <property type="project" value="TreeGrafter"/>
</dbReference>
<proteinExistence type="inferred from homology"/>
<dbReference type="PROSITE" id="PS50991">
    <property type="entry name" value="PYR_CT"/>
    <property type="match status" value="1"/>
</dbReference>
<keyword evidence="2" id="KW-0479">Metal-binding</keyword>
<dbReference type="CDD" id="cd07943">
    <property type="entry name" value="DRE_TIM_HOA"/>
    <property type="match status" value="1"/>
</dbReference>
<dbReference type="HAMAP" id="MF_01656">
    <property type="entry name" value="HOA"/>
    <property type="match status" value="1"/>
</dbReference>
<dbReference type="Gene3D" id="3.20.20.70">
    <property type="entry name" value="Aldolase class I"/>
    <property type="match status" value="1"/>
</dbReference>
<evidence type="ECO:0000256" key="1">
    <source>
        <dbReference type="ARBA" id="ARBA00008944"/>
    </source>
</evidence>
<dbReference type="NCBIfam" id="NF006049">
    <property type="entry name" value="PRK08195.1"/>
    <property type="match status" value="1"/>
</dbReference>
<dbReference type="Gene3D" id="1.10.8.60">
    <property type="match status" value="1"/>
</dbReference>
<dbReference type="InterPro" id="IPR017629">
    <property type="entry name" value="4OH_2_O-val_aldolase"/>
</dbReference>
<dbReference type="GO" id="GO:0009098">
    <property type="term" value="P:L-leucine biosynthetic process"/>
    <property type="evidence" value="ECO:0007669"/>
    <property type="project" value="TreeGrafter"/>
</dbReference>
<dbReference type="InterPro" id="IPR012425">
    <property type="entry name" value="DmpG_comm"/>
</dbReference>
<evidence type="ECO:0000256" key="6">
    <source>
        <dbReference type="ARBA" id="ARBA00023631"/>
    </source>
</evidence>
<keyword evidence="4" id="KW-0456">Lyase</keyword>
<protein>
    <recommendedName>
        <fullName evidence="6">4-hydroxy-2-oxohexanoate aldolase</fullName>
        <ecNumber evidence="5">4.1.3.43</ecNumber>
    </recommendedName>
</protein>
<dbReference type="InterPro" id="IPR050073">
    <property type="entry name" value="2-IPM_HCS-like"/>
</dbReference>
<organism evidence="8">
    <name type="scientific">freshwater metagenome</name>
    <dbReference type="NCBI Taxonomy" id="449393"/>
    <lineage>
        <taxon>unclassified sequences</taxon>
        <taxon>metagenomes</taxon>
        <taxon>ecological metagenomes</taxon>
    </lineage>
</organism>
<dbReference type="InterPro" id="IPR035685">
    <property type="entry name" value="DRE_TIM_HOA"/>
</dbReference>
<feature type="domain" description="Pyruvate carboxyltransferase" evidence="7">
    <location>
        <begin position="13"/>
        <end position="263"/>
    </location>
</feature>
<gene>
    <name evidence="8" type="ORF">UFOPK3773_01658</name>
</gene>
<evidence type="ECO:0000256" key="3">
    <source>
        <dbReference type="ARBA" id="ARBA00022797"/>
    </source>
</evidence>
<accession>A0A6J7KLV9</accession>
<dbReference type="InterPro" id="IPR013785">
    <property type="entry name" value="Aldolase_TIM"/>
</dbReference>